<gene>
    <name evidence="2" type="ORF">QC821_19885</name>
</gene>
<feature type="transmembrane region" description="Helical" evidence="1">
    <location>
        <begin position="102"/>
        <end position="117"/>
    </location>
</feature>
<keyword evidence="3" id="KW-1185">Reference proteome</keyword>
<reference evidence="2 3" key="1">
    <citation type="submission" date="2023-04" db="EMBL/GenBank/DDBJ databases">
        <title>A long-awaited taxogenomic arrangement of the family Halomonadaceae.</title>
        <authorList>
            <person name="De La Haba R."/>
            <person name="Chuvochina M."/>
            <person name="Wittouck S."/>
            <person name="Arahal D.R."/>
            <person name="Sanchez-Porro C."/>
            <person name="Hugenholtz P."/>
            <person name="Ventosa A."/>
        </authorList>
    </citation>
    <scope>NUCLEOTIDE SEQUENCE [LARGE SCALE GENOMIC DNA]</scope>
    <source>
        <strain evidence="2 3">DSM 26770</strain>
    </source>
</reference>
<protein>
    <recommendedName>
        <fullName evidence="4">Tripartite tricarboxylate transporter TctB family protein</fullName>
    </recommendedName>
</protein>
<keyword evidence="1" id="KW-0812">Transmembrane</keyword>
<dbReference type="RefSeq" id="WP_309724976.1">
    <property type="nucleotide sequence ID" value="NZ_JARWAM010000021.1"/>
</dbReference>
<evidence type="ECO:0000313" key="3">
    <source>
        <dbReference type="Proteomes" id="UP001251374"/>
    </source>
</evidence>
<name>A0ABU1HKH5_9GAMM</name>
<feature type="non-terminal residue" evidence="2">
    <location>
        <position position="145"/>
    </location>
</feature>
<sequence length="145" mass="15890">MARMDFWSGAAVSALALTLIIWVIPTYGGSGAAFGLPPQLLASLGAWLMLICAAALSVASAVKLWRAGESPIHLPSASHLWHMLWPFLYVLVFIFLVDRFPLTWIAPLLIGALLMILGERRWYLVLPVAIVPALGLYVLTAHLMR</sequence>
<evidence type="ECO:0000256" key="1">
    <source>
        <dbReference type="SAM" id="Phobius"/>
    </source>
</evidence>
<dbReference type="EMBL" id="JARWAM010000021">
    <property type="protein sequence ID" value="MDR5907538.1"/>
    <property type="molecule type" value="Genomic_DNA"/>
</dbReference>
<feature type="transmembrane region" description="Helical" evidence="1">
    <location>
        <begin position="77"/>
        <end position="96"/>
    </location>
</feature>
<feature type="transmembrane region" description="Helical" evidence="1">
    <location>
        <begin position="45"/>
        <end position="65"/>
    </location>
</feature>
<evidence type="ECO:0000313" key="2">
    <source>
        <dbReference type="EMBL" id="MDR5907538.1"/>
    </source>
</evidence>
<proteinExistence type="predicted"/>
<evidence type="ECO:0008006" key="4">
    <source>
        <dbReference type="Google" id="ProtNLM"/>
    </source>
</evidence>
<keyword evidence="1" id="KW-1133">Transmembrane helix</keyword>
<keyword evidence="1" id="KW-0472">Membrane</keyword>
<comment type="caution">
    <text evidence="2">The sequence shown here is derived from an EMBL/GenBank/DDBJ whole genome shotgun (WGS) entry which is preliminary data.</text>
</comment>
<organism evidence="2 3">
    <name type="scientific">Franzmannia qiaohouensis</name>
    <dbReference type="NCBI Taxonomy" id="1329370"/>
    <lineage>
        <taxon>Bacteria</taxon>
        <taxon>Pseudomonadati</taxon>
        <taxon>Pseudomonadota</taxon>
        <taxon>Gammaproteobacteria</taxon>
        <taxon>Oceanospirillales</taxon>
        <taxon>Halomonadaceae</taxon>
        <taxon>Franzmannia</taxon>
    </lineage>
</organism>
<accession>A0ABU1HKH5</accession>
<feature type="transmembrane region" description="Helical" evidence="1">
    <location>
        <begin position="124"/>
        <end position="144"/>
    </location>
</feature>
<dbReference type="Proteomes" id="UP001251374">
    <property type="component" value="Unassembled WGS sequence"/>
</dbReference>